<gene>
    <name evidence="3" type="ORF">M2350_002904</name>
</gene>
<keyword evidence="4" id="KW-1185">Reference proteome</keyword>
<dbReference type="InterPro" id="IPR048068">
    <property type="entry name" value="LarA-like"/>
</dbReference>
<dbReference type="Pfam" id="PF09861">
    <property type="entry name" value="Lar_N"/>
    <property type="match status" value="1"/>
</dbReference>
<feature type="domain" description="LarA-like N-terminal" evidence="1">
    <location>
        <begin position="7"/>
        <end position="211"/>
    </location>
</feature>
<evidence type="ECO:0000313" key="4">
    <source>
        <dbReference type="Proteomes" id="UP001204798"/>
    </source>
</evidence>
<dbReference type="InterPro" id="IPR043166">
    <property type="entry name" value="LarA-like_C"/>
</dbReference>
<dbReference type="Proteomes" id="UP001204798">
    <property type="component" value="Unassembled WGS sequence"/>
</dbReference>
<comment type="caution">
    <text evidence="3">The sequence shown here is derived from an EMBL/GenBank/DDBJ whole genome shotgun (WGS) entry which is preliminary data.</text>
</comment>
<dbReference type="NCBIfam" id="NF033504">
    <property type="entry name" value="Ni_dep_LarA"/>
    <property type="match status" value="1"/>
</dbReference>
<dbReference type="Pfam" id="PF21113">
    <property type="entry name" value="LarA_C"/>
    <property type="match status" value="1"/>
</dbReference>
<evidence type="ECO:0000313" key="3">
    <source>
        <dbReference type="EMBL" id="MCS3920475.1"/>
    </source>
</evidence>
<dbReference type="PANTHER" id="PTHR33171">
    <property type="entry name" value="LAR_N DOMAIN-CONTAINING PROTEIN"/>
    <property type="match status" value="1"/>
</dbReference>
<dbReference type="Gene3D" id="3.40.50.11440">
    <property type="match status" value="1"/>
</dbReference>
<dbReference type="RefSeq" id="WP_259099723.1">
    <property type="nucleotide sequence ID" value="NZ_CP130454.1"/>
</dbReference>
<dbReference type="InterPro" id="IPR018657">
    <property type="entry name" value="LarA-like_N"/>
</dbReference>
<dbReference type="InterPro" id="IPR047926">
    <property type="entry name" value="Ni_dep_LarA"/>
</dbReference>
<feature type="domain" description="Lactate racemase C-terminal" evidence="2">
    <location>
        <begin position="274"/>
        <end position="417"/>
    </location>
</feature>
<dbReference type="EMBL" id="JANUCP010000005">
    <property type="protein sequence ID" value="MCS3920475.1"/>
    <property type="molecule type" value="Genomic_DNA"/>
</dbReference>
<proteinExistence type="predicted"/>
<evidence type="ECO:0000259" key="1">
    <source>
        <dbReference type="Pfam" id="PF09861"/>
    </source>
</evidence>
<name>A0ABT2ERI4_9BACT</name>
<sequence>MKVPVRYGRTHIEVEVPDENLMAVCHLHPVPPLSDPQGAIEEALDNPIGTPPIRELARGRENACVVVCDKTRPVPNSLILPPLLRRLEEAGIDRNRITILIATGTHRPNLGDELVEMLGEFVVENYRIENHIATDLESHADLGKTSTGMPILLDKRYLEADLKIVVGLIEPHLMAGYSGGRKILCPGIIAMPCMRVFHGAEFMGHPKAVTGVLDGNPVHLTAMEVADKAGCDFAVHVTLDEQRRVTGVFAGDVHETFFAGVRLVDKVAKVPIPEPADIVITSSAGYPLDTTFYQAIKGLVGVLPILKPGSTVILAASLSEGLGLPRFREIYSEFQTWDEFKRLIFSPDYFREDQWMVQEQMKVAEVADIWVYSDGVPSEELELAKVKPLTSLQEGVDQALKKHGPNAKIVVVPDGPYVMPALSDRPTTS</sequence>
<dbReference type="InterPro" id="IPR048520">
    <property type="entry name" value="LarA_C"/>
</dbReference>
<evidence type="ECO:0000259" key="2">
    <source>
        <dbReference type="Pfam" id="PF21113"/>
    </source>
</evidence>
<dbReference type="PANTHER" id="PTHR33171:SF17">
    <property type="entry name" value="LARA-LIKE N-TERMINAL DOMAIN-CONTAINING PROTEIN"/>
    <property type="match status" value="1"/>
</dbReference>
<accession>A0ABT2ERI4</accession>
<reference evidence="3 4" key="1">
    <citation type="submission" date="2022-08" db="EMBL/GenBank/DDBJ databases">
        <title>Bacterial and archaeal communities from various locations to study Microbial Dark Matter (Phase II).</title>
        <authorList>
            <person name="Stepanauskas R."/>
        </authorList>
    </citation>
    <scope>NUCLEOTIDE SEQUENCE [LARGE SCALE GENOMIC DNA]</scope>
    <source>
        <strain evidence="3 4">PD1</strain>
    </source>
</reference>
<organism evidence="3 4">
    <name type="scientific">Candidatus Fervidibacter sacchari</name>
    <dbReference type="NCBI Taxonomy" id="1448929"/>
    <lineage>
        <taxon>Bacteria</taxon>
        <taxon>Candidatus Fervidibacterota</taxon>
        <taxon>Candidatus Fervidibacter</taxon>
    </lineage>
</organism>
<protein>
    <submittedName>
        <fullName evidence="3">Nickel-dependent lactate racemase</fullName>
    </submittedName>
</protein>
<dbReference type="Gene3D" id="3.90.226.30">
    <property type="match status" value="1"/>
</dbReference>